<dbReference type="AlphaFoldDB" id="A0A431U8M9"/>
<reference evidence="2 3" key="1">
    <citation type="submission" date="2018-12" db="EMBL/GenBank/DDBJ databases">
        <title>Hymenobacter gummosus sp. nov., isolated from a spring.</title>
        <authorList>
            <person name="Nie L."/>
        </authorList>
    </citation>
    <scope>NUCLEOTIDE SEQUENCE [LARGE SCALE GENOMIC DNA]</scope>
    <source>
        <strain evidence="2 3">KCTC 52166</strain>
    </source>
</reference>
<name>A0A431U8M9_9BACT</name>
<feature type="transmembrane region" description="Helical" evidence="1">
    <location>
        <begin position="37"/>
        <end position="58"/>
    </location>
</feature>
<organism evidence="2 3">
    <name type="scientific">Hymenobacter gummosus</name>
    <dbReference type="NCBI Taxonomy" id="1776032"/>
    <lineage>
        <taxon>Bacteria</taxon>
        <taxon>Pseudomonadati</taxon>
        <taxon>Bacteroidota</taxon>
        <taxon>Cytophagia</taxon>
        <taxon>Cytophagales</taxon>
        <taxon>Hymenobacteraceae</taxon>
        <taxon>Hymenobacter</taxon>
    </lineage>
</organism>
<protein>
    <submittedName>
        <fullName evidence="2">Uncharacterized protein</fullName>
    </submittedName>
</protein>
<proteinExistence type="predicted"/>
<evidence type="ECO:0000313" key="3">
    <source>
        <dbReference type="Proteomes" id="UP000282184"/>
    </source>
</evidence>
<dbReference type="EMBL" id="RXOF01000001">
    <property type="protein sequence ID" value="RTQ53644.1"/>
    <property type="molecule type" value="Genomic_DNA"/>
</dbReference>
<keyword evidence="3" id="KW-1185">Reference proteome</keyword>
<accession>A0A431U8M9</accession>
<dbReference type="RefSeq" id="WP_126691570.1">
    <property type="nucleotide sequence ID" value="NZ_RXOF01000001.1"/>
</dbReference>
<keyword evidence="1" id="KW-0472">Membrane</keyword>
<feature type="transmembrane region" description="Helical" evidence="1">
    <location>
        <begin position="102"/>
        <end position="124"/>
    </location>
</feature>
<gene>
    <name evidence="2" type="ORF">EJV47_02600</name>
</gene>
<sequence>MQQFFNSLYTFFVGLLYDRKTPFFGQYKAGIFNDTGFYTLLTALGLVLVFYYLFNHLAPRLTHLGLYRPLHWLLVLLLVAGLGALIAWRVSTGQQAGADAYMRYFIVANTLVAVLWYVLFSLALKWGSHHARRTPF</sequence>
<feature type="transmembrane region" description="Helical" evidence="1">
    <location>
        <begin position="70"/>
        <end position="90"/>
    </location>
</feature>
<evidence type="ECO:0000256" key="1">
    <source>
        <dbReference type="SAM" id="Phobius"/>
    </source>
</evidence>
<dbReference type="Proteomes" id="UP000282184">
    <property type="component" value="Unassembled WGS sequence"/>
</dbReference>
<evidence type="ECO:0000313" key="2">
    <source>
        <dbReference type="EMBL" id="RTQ53644.1"/>
    </source>
</evidence>
<keyword evidence="1" id="KW-1133">Transmembrane helix</keyword>
<comment type="caution">
    <text evidence="2">The sequence shown here is derived from an EMBL/GenBank/DDBJ whole genome shotgun (WGS) entry which is preliminary data.</text>
</comment>
<dbReference type="OrthoDB" id="852688at2"/>
<keyword evidence="1" id="KW-0812">Transmembrane</keyword>